<gene>
    <name evidence="4" type="ORF">M0813_18594</name>
</gene>
<dbReference type="Pfam" id="PF05529">
    <property type="entry name" value="Bap31"/>
    <property type="match status" value="1"/>
</dbReference>
<proteinExistence type="predicted"/>
<evidence type="ECO:0000313" key="4">
    <source>
        <dbReference type="EMBL" id="KAJ6247557.1"/>
    </source>
</evidence>
<dbReference type="EMBL" id="JAOAOG010000126">
    <property type="protein sequence ID" value="KAJ6247557.1"/>
    <property type="molecule type" value="Genomic_DNA"/>
</dbReference>
<feature type="transmembrane region" description="Helical" evidence="2">
    <location>
        <begin position="5"/>
        <end position="25"/>
    </location>
</feature>
<sequence>MVLYYLTCGFLIFLLLFLSLILLPFVSPLLVKKIVKLCSLPTISLVLKIIFIAIGLLFFEASYSLYKFETRNKIMKQQEVPPSQDTRNEFLRFRFRAQRNFYLSEMTFIIMIITWRIVSLLNSHETKLANEKRKLERDSLTSESEKEEKETKKEIKKEK</sequence>
<keyword evidence="2" id="KW-0472">Membrane</keyword>
<feature type="domain" description="BAP29/BAP31 transmembrane" evidence="3">
    <location>
        <begin position="3"/>
        <end position="129"/>
    </location>
</feature>
<name>A0ABQ8YST4_9EUKA</name>
<protein>
    <recommendedName>
        <fullName evidence="3">BAP29/BAP31 transmembrane domain-containing protein</fullName>
    </recommendedName>
</protein>
<organism evidence="4 5">
    <name type="scientific">Anaeramoeba flamelloides</name>
    <dbReference type="NCBI Taxonomy" id="1746091"/>
    <lineage>
        <taxon>Eukaryota</taxon>
        <taxon>Metamonada</taxon>
        <taxon>Anaeramoebidae</taxon>
        <taxon>Anaeramoeba</taxon>
    </lineage>
</organism>
<dbReference type="Proteomes" id="UP001150062">
    <property type="component" value="Unassembled WGS sequence"/>
</dbReference>
<feature type="transmembrane region" description="Helical" evidence="2">
    <location>
        <begin position="45"/>
        <end position="66"/>
    </location>
</feature>
<comment type="caution">
    <text evidence="4">The sequence shown here is derived from an EMBL/GenBank/DDBJ whole genome shotgun (WGS) entry which is preliminary data.</text>
</comment>
<accession>A0ABQ8YST4</accession>
<evidence type="ECO:0000259" key="3">
    <source>
        <dbReference type="Pfam" id="PF05529"/>
    </source>
</evidence>
<evidence type="ECO:0000313" key="5">
    <source>
        <dbReference type="Proteomes" id="UP001150062"/>
    </source>
</evidence>
<feature type="transmembrane region" description="Helical" evidence="2">
    <location>
        <begin position="101"/>
        <end position="118"/>
    </location>
</feature>
<keyword evidence="2" id="KW-0812">Transmembrane</keyword>
<feature type="region of interest" description="Disordered" evidence="1">
    <location>
        <begin position="132"/>
        <end position="159"/>
    </location>
</feature>
<keyword evidence="5" id="KW-1185">Reference proteome</keyword>
<evidence type="ECO:0000256" key="1">
    <source>
        <dbReference type="SAM" id="MobiDB-lite"/>
    </source>
</evidence>
<reference evidence="4" key="1">
    <citation type="submission" date="2022-08" db="EMBL/GenBank/DDBJ databases">
        <title>Novel sulfate-reducing endosymbionts in the free-living metamonad Anaeramoeba.</title>
        <authorList>
            <person name="Jerlstrom-Hultqvist J."/>
            <person name="Cepicka I."/>
            <person name="Gallot-Lavallee L."/>
            <person name="Salas-Leiva D."/>
            <person name="Curtis B.A."/>
            <person name="Zahonova K."/>
            <person name="Pipaliya S."/>
            <person name="Dacks J."/>
            <person name="Roger A.J."/>
        </authorList>
    </citation>
    <scope>NUCLEOTIDE SEQUENCE</scope>
    <source>
        <strain evidence="4">Schooner1</strain>
    </source>
</reference>
<dbReference type="InterPro" id="IPR040463">
    <property type="entry name" value="BAP29/BAP31_N"/>
</dbReference>
<keyword evidence="2" id="KW-1133">Transmembrane helix</keyword>
<evidence type="ECO:0000256" key="2">
    <source>
        <dbReference type="SAM" id="Phobius"/>
    </source>
</evidence>